<keyword evidence="4" id="KW-0812">Transmembrane</keyword>
<dbReference type="InterPro" id="IPR012910">
    <property type="entry name" value="Plug_dom"/>
</dbReference>
<dbReference type="InterPro" id="IPR037066">
    <property type="entry name" value="Plug_dom_sf"/>
</dbReference>
<feature type="domain" description="TonB-dependent receptor plug" evidence="11">
    <location>
        <begin position="62"/>
        <end position="150"/>
    </location>
</feature>
<keyword evidence="3" id="KW-1134">Transmembrane beta strand</keyword>
<keyword evidence="12" id="KW-0675">Receptor</keyword>
<accession>A0A939EYR9</accession>
<keyword evidence="9" id="KW-0732">Signal</keyword>
<evidence type="ECO:0000259" key="11">
    <source>
        <dbReference type="Pfam" id="PF07715"/>
    </source>
</evidence>
<dbReference type="Pfam" id="PF00593">
    <property type="entry name" value="TonB_dep_Rec_b-barrel"/>
    <property type="match status" value="1"/>
</dbReference>
<feature type="signal peptide" evidence="9">
    <location>
        <begin position="1"/>
        <end position="20"/>
    </location>
</feature>
<keyword evidence="13" id="KW-1185">Reference proteome</keyword>
<name>A0A939EYR9_9BACT</name>
<comment type="subcellular location">
    <subcellularLocation>
        <location evidence="1">Cell outer membrane</location>
        <topology evidence="1">Multi-pass membrane protein</topology>
    </subcellularLocation>
</comment>
<keyword evidence="2" id="KW-0813">Transport</keyword>
<dbReference type="GO" id="GO:0015344">
    <property type="term" value="F:siderophore uptake transmembrane transporter activity"/>
    <property type="evidence" value="ECO:0007669"/>
    <property type="project" value="TreeGrafter"/>
</dbReference>
<dbReference type="Gene3D" id="2.170.130.10">
    <property type="entry name" value="TonB-dependent receptor, plug domain"/>
    <property type="match status" value="1"/>
</dbReference>
<feature type="chain" id="PRO_5037128695" evidence="9">
    <location>
        <begin position="21"/>
        <end position="664"/>
    </location>
</feature>
<evidence type="ECO:0000256" key="2">
    <source>
        <dbReference type="ARBA" id="ARBA00022448"/>
    </source>
</evidence>
<evidence type="ECO:0000313" key="13">
    <source>
        <dbReference type="Proteomes" id="UP000664144"/>
    </source>
</evidence>
<gene>
    <name evidence="12" type="ORF">J0X19_18640</name>
</gene>
<proteinExistence type="inferred from homology"/>
<evidence type="ECO:0000256" key="4">
    <source>
        <dbReference type="ARBA" id="ARBA00022692"/>
    </source>
</evidence>
<dbReference type="EMBL" id="JAFLQZ010000015">
    <property type="protein sequence ID" value="MBO0359985.1"/>
    <property type="molecule type" value="Genomic_DNA"/>
</dbReference>
<evidence type="ECO:0000259" key="10">
    <source>
        <dbReference type="Pfam" id="PF00593"/>
    </source>
</evidence>
<sequence>MKRLVSAMAAALVYAAPSQAQTLPADTIQALPEVRVIYQAEKLTPVTFLNLDGRALARKSVGQEPSFLLSETPSITAYSDAGSTQGYAYFRLRGIDQTRINTTLNGVPLNEPEDQGAYFSNYPDLLNSVSSIQIQRGVGTSQNGTASYGGSIQLFSASLRDSAHTTLGLGYGSFNSYRIFGEYASGLRNGKALYVRASELHSDGYKDRSANTSRSVFVSSGLFRNKTTWKLNILAGQQRNQLAWLGVPDSVLQRNRRANANSPAENDHFTQALVQLSNDWQPSAGSLVSTSVYYSALRGNYDFDFNNFIGLPSTSELYNYGFQSGWLGAFSTYTRRTQRLTWTSGVHASTYHRRHTGTERALGQLYRNTGRKPDLSAFSKLEAQVQRFTLFADVQLRYTAFRYEGSVPLPTLDWHFLNPKAGLSYAASPRTTLYYSVGRTSREPTRNDLFIGNDDLLADSTGAALVTTATPESVVDQELGVRHQTERWQLNLNAYYMAFRNEIVLNGQFGPNGLALTNKVESSRRTGLEATVRYQLTRQWAFSNNSAFSYSRIREQRESFEPILTPPLIVNQEVVYQAGRWTTALVGRYQSRSYIDFANSATVADYVLLNARVQYAHKGYQVSLFANNLTNTKYYNNGYVEADGTRKYFVQAPVNFYLNAQYTF</sequence>
<feature type="domain" description="TonB-dependent receptor-like beta-barrel" evidence="10">
    <location>
        <begin position="228"/>
        <end position="629"/>
    </location>
</feature>
<dbReference type="RefSeq" id="WP_206985994.1">
    <property type="nucleotide sequence ID" value="NZ_JAFLQZ010000015.1"/>
</dbReference>
<dbReference type="GO" id="GO:0044718">
    <property type="term" value="P:siderophore transmembrane transport"/>
    <property type="evidence" value="ECO:0007669"/>
    <property type="project" value="TreeGrafter"/>
</dbReference>
<reference evidence="12" key="1">
    <citation type="submission" date="2021-03" db="EMBL/GenBank/DDBJ databases">
        <authorList>
            <person name="Kim M.K."/>
        </authorList>
    </citation>
    <scope>NUCLEOTIDE SEQUENCE</scope>
    <source>
        <strain evidence="12">BT186</strain>
    </source>
</reference>
<dbReference type="InterPro" id="IPR000531">
    <property type="entry name" value="Beta-barrel_TonB"/>
</dbReference>
<evidence type="ECO:0000256" key="5">
    <source>
        <dbReference type="ARBA" id="ARBA00023077"/>
    </source>
</evidence>
<dbReference type="Proteomes" id="UP000664144">
    <property type="component" value="Unassembled WGS sequence"/>
</dbReference>
<organism evidence="12 13">
    <name type="scientific">Hymenobacter telluris</name>
    <dbReference type="NCBI Taxonomy" id="2816474"/>
    <lineage>
        <taxon>Bacteria</taxon>
        <taxon>Pseudomonadati</taxon>
        <taxon>Bacteroidota</taxon>
        <taxon>Cytophagia</taxon>
        <taxon>Cytophagales</taxon>
        <taxon>Hymenobacteraceae</taxon>
        <taxon>Hymenobacter</taxon>
    </lineage>
</organism>
<evidence type="ECO:0000256" key="3">
    <source>
        <dbReference type="ARBA" id="ARBA00022452"/>
    </source>
</evidence>
<evidence type="ECO:0000256" key="9">
    <source>
        <dbReference type="SAM" id="SignalP"/>
    </source>
</evidence>
<evidence type="ECO:0000256" key="8">
    <source>
        <dbReference type="RuleBase" id="RU003357"/>
    </source>
</evidence>
<dbReference type="PANTHER" id="PTHR30069">
    <property type="entry name" value="TONB-DEPENDENT OUTER MEMBRANE RECEPTOR"/>
    <property type="match status" value="1"/>
</dbReference>
<comment type="similarity">
    <text evidence="8">Belongs to the TonB-dependent receptor family.</text>
</comment>
<dbReference type="SUPFAM" id="SSF56935">
    <property type="entry name" value="Porins"/>
    <property type="match status" value="1"/>
</dbReference>
<dbReference type="InterPro" id="IPR039426">
    <property type="entry name" value="TonB-dep_rcpt-like"/>
</dbReference>
<keyword evidence="5 8" id="KW-0798">TonB box</keyword>
<dbReference type="AlphaFoldDB" id="A0A939EYR9"/>
<evidence type="ECO:0000313" key="12">
    <source>
        <dbReference type="EMBL" id="MBO0359985.1"/>
    </source>
</evidence>
<dbReference type="GO" id="GO:0009279">
    <property type="term" value="C:cell outer membrane"/>
    <property type="evidence" value="ECO:0007669"/>
    <property type="project" value="UniProtKB-SubCell"/>
</dbReference>
<evidence type="ECO:0000256" key="7">
    <source>
        <dbReference type="ARBA" id="ARBA00023237"/>
    </source>
</evidence>
<keyword evidence="7" id="KW-0998">Cell outer membrane</keyword>
<dbReference type="Pfam" id="PF07715">
    <property type="entry name" value="Plug"/>
    <property type="match status" value="1"/>
</dbReference>
<protein>
    <submittedName>
        <fullName evidence="12">TonB-dependent receptor</fullName>
    </submittedName>
</protein>
<keyword evidence="6 8" id="KW-0472">Membrane</keyword>
<dbReference type="PANTHER" id="PTHR30069:SF39">
    <property type="entry name" value="BLL6183 PROTEIN"/>
    <property type="match status" value="1"/>
</dbReference>
<comment type="caution">
    <text evidence="12">The sequence shown here is derived from an EMBL/GenBank/DDBJ whole genome shotgun (WGS) entry which is preliminary data.</text>
</comment>
<dbReference type="InterPro" id="IPR036942">
    <property type="entry name" value="Beta-barrel_TonB_sf"/>
</dbReference>
<evidence type="ECO:0000256" key="6">
    <source>
        <dbReference type="ARBA" id="ARBA00023136"/>
    </source>
</evidence>
<evidence type="ECO:0000256" key="1">
    <source>
        <dbReference type="ARBA" id="ARBA00004571"/>
    </source>
</evidence>
<dbReference type="Gene3D" id="2.40.170.20">
    <property type="entry name" value="TonB-dependent receptor, beta-barrel domain"/>
    <property type="match status" value="1"/>
</dbReference>